<dbReference type="InterPro" id="IPR016181">
    <property type="entry name" value="Acyl_CoA_acyltransferase"/>
</dbReference>
<dbReference type="Proteomes" id="UP000662914">
    <property type="component" value="Chromosome"/>
</dbReference>
<dbReference type="AlphaFoldDB" id="A0A809RXK6"/>
<dbReference type="PROSITE" id="PS51186">
    <property type="entry name" value="GNAT"/>
    <property type="match status" value="1"/>
</dbReference>
<feature type="domain" description="N-acetyltransferase" evidence="1">
    <location>
        <begin position="5"/>
        <end position="149"/>
    </location>
</feature>
<dbReference type="SUPFAM" id="SSF55729">
    <property type="entry name" value="Acyl-CoA N-acyltransferases (Nat)"/>
    <property type="match status" value="1"/>
</dbReference>
<evidence type="ECO:0000313" key="3">
    <source>
        <dbReference type="Proteomes" id="UP000662914"/>
    </source>
</evidence>
<dbReference type="CDD" id="cd04301">
    <property type="entry name" value="NAT_SF"/>
    <property type="match status" value="1"/>
</dbReference>
<organism evidence="2 3">
    <name type="scientific">Candidatus Desulfobacillus denitrificans</name>
    <dbReference type="NCBI Taxonomy" id="2608985"/>
    <lineage>
        <taxon>Bacteria</taxon>
        <taxon>Pseudomonadati</taxon>
        <taxon>Pseudomonadota</taxon>
        <taxon>Betaproteobacteria</taxon>
        <taxon>Candidatus Desulfobacillus</taxon>
    </lineage>
</organism>
<sequence length="149" mass="16607">MAVQVNVRMIRGSDLDSVVAIDKLITGQERREYYQRKLEQAVDNRHNVNASLAAEVGGKLAGFMMGDVLFGEYGIADASATIDTLGVHPDFQKHGVASELMDQFLMNMKAANVKKVYTLVNWNDFALEGFFASHKFQPSKRISLELQLP</sequence>
<protein>
    <submittedName>
        <fullName evidence="2">N-acetyltransferase</fullName>
    </submittedName>
</protein>
<reference evidence="2" key="1">
    <citation type="journal article" name="DNA Res.">
        <title>The physiological potential of anammox bacteria as revealed by their core genome structure.</title>
        <authorList>
            <person name="Okubo T."/>
            <person name="Toyoda A."/>
            <person name="Fukuhara K."/>
            <person name="Uchiyama I."/>
            <person name="Harigaya Y."/>
            <person name="Kuroiwa M."/>
            <person name="Suzuki T."/>
            <person name="Murakami Y."/>
            <person name="Suwa Y."/>
            <person name="Takami H."/>
        </authorList>
    </citation>
    <scope>NUCLEOTIDE SEQUENCE</scope>
    <source>
        <strain evidence="2">317325-3</strain>
    </source>
</reference>
<evidence type="ECO:0000313" key="2">
    <source>
        <dbReference type="EMBL" id="BBO20926.1"/>
    </source>
</evidence>
<dbReference type="KEGG" id="ddz:DSYM_16250"/>
<dbReference type="InterPro" id="IPR000182">
    <property type="entry name" value="GNAT_dom"/>
</dbReference>
<keyword evidence="2" id="KW-0808">Transferase</keyword>
<accession>A0A809RXK6</accession>
<dbReference type="Gene3D" id="3.40.630.30">
    <property type="match status" value="1"/>
</dbReference>
<dbReference type="EMBL" id="AP021857">
    <property type="protein sequence ID" value="BBO20926.1"/>
    <property type="molecule type" value="Genomic_DNA"/>
</dbReference>
<name>A0A809RXK6_9PROT</name>
<dbReference type="GO" id="GO:0016747">
    <property type="term" value="F:acyltransferase activity, transferring groups other than amino-acyl groups"/>
    <property type="evidence" value="ECO:0007669"/>
    <property type="project" value="InterPro"/>
</dbReference>
<dbReference type="Pfam" id="PF00583">
    <property type="entry name" value="Acetyltransf_1"/>
    <property type="match status" value="1"/>
</dbReference>
<gene>
    <name evidence="2" type="ORF">DSYM_16250</name>
</gene>
<evidence type="ECO:0000259" key="1">
    <source>
        <dbReference type="PROSITE" id="PS51186"/>
    </source>
</evidence>
<proteinExistence type="predicted"/>